<dbReference type="GO" id="GO:0005524">
    <property type="term" value="F:ATP binding"/>
    <property type="evidence" value="ECO:0007669"/>
    <property type="project" value="InterPro"/>
</dbReference>
<evidence type="ECO:0000256" key="1">
    <source>
        <dbReference type="ARBA" id="ARBA00004229"/>
    </source>
</evidence>
<evidence type="ECO:0000313" key="8">
    <source>
        <dbReference type="Proteomes" id="UP000011087"/>
    </source>
</evidence>
<evidence type="ECO:0008006" key="9">
    <source>
        <dbReference type="Google" id="ProtNLM"/>
    </source>
</evidence>
<dbReference type="CDD" id="cd22961">
    <property type="entry name" value="DD_TEX55-like"/>
    <property type="match status" value="1"/>
</dbReference>
<dbReference type="InterPro" id="IPR027417">
    <property type="entry name" value="P-loop_NTPase"/>
</dbReference>
<proteinExistence type="inferred from homology"/>
<dbReference type="SUPFAM" id="SSF52540">
    <property type="entry name" value="P-loop containing nucleoside triphosphate hydrolases"/>
    <property type="match status" value="1"/>
</dbReference>
<gene>
    <name evidence="6" type="ORF">GUITHDRAFT_138168</name>
</gene>
<reference evidence="8" key="2">
    <citation type="submission" date="2012-11" db="EMBL/GenBank/DDBJ databases">
        <authorList>
            <person name="Kuo A."/>
            <person name="Curtis B.A."/>
            <person name="Tanifuji G."/>
            <person name="Burki F."/>
            <person name="Gruber A."/>
            <person name="Irimia M."/>
            <person name="Maruyama S."/>
            <person name="Arias M.C."/>
            <person name="Ball S.G."/>
            <person name="Gile G.H."/>
            <person name="Hirakawa Y."/>
            <person name="Hopkins J.F."/>
            <person name="Rensing S.A."/>
            <person name="Schmutz J."/>
            <person name="Symeonidi A."/>
            <person name="Elias M."/>
            <person name="Eveleigh R.J."/>
            <person name="Herman E.K."/>
            <person name="Klute M.J."/>
            <person name="Nakayama T."/>
            <person name="Obornik M."/>
            <person name="Reyes-Prieto A."/>
            <person name="Armbrust E.V."/>
            <person name="Aves S.J."/>
            <person name="Beiko R.G."/>
            <person name="Coutinho P."/>
            <person name="Dacks J.B."/>
            <person name="Durnford D.G."/>
            <person name="Fast N.M."/>
            <person name="Green B.R."/>
            <person name="Grisdale C."/>
            <person name="Hempe F."/>
            <person name="Henrissat B."/>
            <person name="Hoppner M.P."/>
            <person name="Ishida K.-I."/>
            <person name="Kim E."/>
            <person name="Koreny L."/>
            <person name="Kroth P.G."/>
            <person name="Liu Y."/>
            <person name="Malik S.-B."/>
            <person name="Maier U.G."/>
            <person name="McRose D."/>
            <person name="Mock T."/>
            <person name="Neilson J.A."/>
            <person name="Onodera N.T."/>
            <person name="Poole A.M."/>
            <person name="Pritham E.J."/>
            <person name="Richards T.A."/>
            <person name="Rocap G."/>
            <person name="Roy S.W."/>
            <person name="Sarai C."/>
            <person name="Schaack S."/>
            <person name="Shirato S."/>
            <person name="Slamovits C.H."/>
            <person name="Spencer D.F."/>
            <person name="Suzuki S."/>
            <person name="Worden A.Z."/>
            <person name="Zauner S."/>
            <person name="Barry K."/>
            <person name="Bell C."/>
            <person name="Bharti A.K."/>
            <person name="Crow J.A."/>
            <person name="Grimwood J."/>
            <person name="Kramer R."/>
            <person name="Lindquist E."/>
            <person name="Lucas S."/>
            <person name="Salamov A."/>
            <person name="McFadden G.I."/>
            <person name="Lane C.E."/>
            <person name="Keeling P.J."/>
            <person name="Gray M.W."/>
            <person name="Grigoriev I.V."/>
            <person name="Archibald J.M."/>
        </authorList>
    </citation>
    <scope>NUCLEOTIDE SEQUENCE</scope>
    <source>
        <strain evidence="8">CCMP2712</strain>
    </source>
</reference>
<evidence type="ECO:0000313" key="7">
    <source>
        <dbReference type="EnsemblProtists" id="EKX46415"/>
    </source>
</evidence>
<dbReference type="PANTHER" id="PTHR23359">
    <property type="entry name" value="NUCLEOTIDE KINASE"/>
    <property type="match status" value="1"/>
</dbReference>
<dbReference type="GO" id="GO:0006139">
    <property type="term" value="P:nucleobase-containing compound metabolic process"/>
    <property type="evidence" value="ECO:0007669"/>
    <property type="project" value="InterPro"/>
</dbReference>
<keyword evidence="2 5" id="KW-0808">Transferase</keyword>
<dbReference type="GeneID" id="17303119"/>
<accession>L1JE79</accession>
<comment type="subcellular location">
    <subcellularLocation>
        <location evidence="1">Plastid</location>
        <location evidence="1">Chloroplast</location>
    </subcellularLocation>
</comment>
<dbReference type="KEGG" id="gtt:GUITHDRAFT_138168"/>
<reference evidence="6 8" key="1">
    <citation type="journal article" date="2012" name="Nature">
        <title>Algal genomes reveal evolutionary mosaicism and the fate of nucleomorphs.</title>
        <authorList>
            <consortium name="DOE Joint Genome Institute"/>
            <person name="Curtis B.A."/>
            <person name="Tanifuji G."/>
            <person name="Burki F."/>
            <person name="Gruber A."/>
            <person name="Irimia M."/>
            <person name="Maruyama S."/>
            <person name="Arias M.C."/>
            <person name="Ball S.G."/>
            <person name="Gile G.H."/>
            <person name="Hirakawa Y."/>
            <person name="Hopkins J.F."/>
            <person name="Kuo A."/>
            <person name="Rensing S.A."/>
            <person name="Schmutz J."/>
            <person name="Symeonidi A."/>
            <person name="Elias M."/>
            <person name="Eveleigh R.J."/>
            <person name="Herman E.K."/>
            <person name="Klute M.J."/>
            <person name="Nakayama T."/>
            <person name="Obornik M."/>
            <person name="Reyes-Prieto A."/>
            <person name="Armbrust E.V."/>
            <person name="Aves S.J."/>
            <person name="Beiko R.G."/>
            <person name="Coutinho P."/>
            <person name="Dacks J.B."/>
            <person name="Durnford D.G."/>
            <person name="Fast N.M."/>
            <person name="Green B.R."/>
            <person name="Grisdale C.J."/>
            <person name="Hempel F."/>
            <person name="Henrissat B."/>
            <person name="Hoppner M.P."/>
            <person name="Ishida K."/>
            <person name="Kim E."/>
            <person name="Koreny L."/>
            <person name="Kroth P.G."/>
            <person name="Liu Y."/>
            <person name="Malik S.B."/>
            <person name="Maier U.G."/>
            <person name="McRose D."/>
            <person name="Mock T."/>
            <person name="Neilson J.A."/>
            <person name="Onodera N.T."/>
            <person name="Poole A.M."/>
            <person name="Pritham E.J."/>
            <person name="Richards T.A."/>
            <person name="Rocap G."/>
            <person name="Roy S.W."/>
            <person name="Sarai C."/>
            <person name="Schaack S."/>
            <person name="Shirato S."/>
            <person name="Slamovits C.H."/>
            <person name="Spencer D.F."/>
            <person name="Suzuki S."/>
            <person name="Worden A.Z."/>
            <person name="Zauner S."/>
            <person name="Barry K."/>
            <person name="Bell C."/>
            <person name="Bharti A.K."/>
            <person name="Crow J.A."/>
            <person name="Grimwood J."/>
            <person name="Kramer R."/>
            <person name="Lindquist E."/>
            <person name="Lucas S."/>
            <person name="Salamov A."/>
            <person name="McFadden G.I."/>
            <person name="Lane C.E."/>
            <person name="Keeling P.J."/>
            <person name="Gray M.W."/>
            <person name="Grigoriev I.V."/>
            <person name="Archibald J.M."/>
        </authorList>
    </citation>
    <scope>NUCLEOTIDE SEQUENCE</scope>
    <source>
        <strain evidence="6 8">CCMP2712</strain>
    </source>
</reference>
<dbReference type="GO" id="GO:0019205">
    <property type="term" value="F:nucleobase-containing compound kinase activity"/>
    <property type="evidence" value="ECO:0007669"/>
    <property type="project" value="InterPro"/>
</dbReference>
<evidence type="ECO:0000313" key="6">
    <source>
        <dbReference type="EMBL" id="EKX46415.1"/>
    </source>
</evidence>
<dbReference type="CDD" id="cd01428">
    <property type="entry name" value="ADK"/>
    <property type="match status" value="1"/>
</dbReference>
<evidence type="ECO:0000256" key="3">
    <source>
        <dbReference type="ARBA" id="ARBA00022741"/>
    </source>
</evidence>
<dbReference type="EnsemblProtists" id="EKX46415">
    <property type="protein sequence ID" value="EKX46415"/>
    <property type="gene ID" value="GUITHDRAFT_138168"/>
</dbReference>
<comment type="similarity">
    <text evidence="5">Belongs to the adenylate kinase family.</text>
</comment>
<dbReference type="OrthoDB" id="522106at2759"/>
<dbReference type="PRINTS" id="PR00094">
    <property type="entry name" value="ADENYLTKNASE"/>
</dbReference>
<keyword evidence="8" id="KW-1185">Reference proteome</keyword>
<dbReference type="HOGENOM" id="CLU_1002698_0_0_1"/>
<name>L1JE79_GUITC</name>
<reference evidence="7" key="3">
    <citation type="submission" date="2016-03" db="UniProtKB">
        <authorList>
            <consortium name="EnsemblProtists"/>
        </authorList>
    </citation>
    <scope>IDENTIFICATION</scope>
</reference>
<evidence type="ECO:0000256" key="2">
    <source>
        <dbReference type="ARBA" id="ARBA00022679"/>
    </source>
</evidence>
<dbReference type="Pfam" id="PF00406">
    <property type="entry name" value="ADK"/>
    <property type="match status" value="1"/>
</dbReference>
<protein>
    <recommendedName>
        <fullName evidence="9">Adenylate kinase</fullName>
    </recommendedName>
</protein>
<dbReference type="PaxDb" id="55529-EKX46415"/>
<evidence type="ECO:0000256" key="5">
    <source>
        <dbReference type="RuleBase" id="RU003330"/>
    </source>
</evidence>
<dbReference type="OMA" id="LVMIRAC"/>
<dbReference type="InterPro" id="IPR000850">
    <property type="entry name" value="Adenylat/UMP-CMP_kin"/>
</dbReference>
<dbReference type="AlphaFoldDB" id="L1JE79"/>
<dbReference type="Proteomes" id="UP000011087">
    <property type="component" value="Unassembled WGS sequence"/>
</dbReference>
<dbReference type="eggNOG" id="KOG3078">
    <property type="taxonomic scope" value="Eukaryota"/>
</dbReference>
<keyword evidence="3" id="KW-0547">Nucleotide-binding</keyword>
<dbReference type="RefSeq" id="XP_005833395.1">
    <property type="nucleotide sequence ID" value="XM_005833338.1"/>
</dbReference>
<organism evidence="6">
    <name type="scientific">Guillardia theta (strain CCMP2712)</name>
    <name type="common">Cryptophyte</name>
    <dbReference type="NCBI Taxonomy" id="905079"/>
    <lineage>
        <taxon>Eukaryota</taxon>
        <taxon>Cryptophyceae</taxon>
        <taxon>Pyrenomonadales</taxon>
        <taxon>Geminigeraceae</taxon>
        <taxon>Guillardia</taxon>
    </lineage>
</organism>
<dbReference type="GO" id="GO:0009507">
    <property type="term" value="C:chloroplast"/>
    <property type="evidence" value="ECO:0007669"/>
    <property type="project" value="UniProtKB-SubCell"/>
</dbReference>
<keyword evidence="4 5" id="KW-0418">Kinase</keyword>
<dbReference type="STRING" id="905079.L1JE79"/>
<evidence type="ECO:0000256" key="4">
    <source>
        <dbReference type="ARBA" id="ARBA00022777"/>
    </source>
</evidence>
<dbReference type="Gene3D" id="3.40.50.300">
    <property type="entry name" value="P-loop containing nucleotide triphosphate hydrolases"/>
    <property type="match status" value="1"/>
</dbReference>
<dbReference type="EMBL" id="JH992994">
    <property type="protein sequence ID" value="EKX46415.1"/>
    <property type="molecule type" value="Genomic_DNA"/>
</dbReference>
<sequence>MAAGLVEEAFRSAGEDNAEDLQTMRADVLKDYASKQSVGATLRQLLNRLLIKQPDDPVLYMINSLENWHVLKVCVLGPPGSGKKTLCEMLSRRLGLEHVCPADIASGFSDTAKQNGKEQSRQIRDGQESLQELILERLKDASCEEKGWIIDSWPQNVEQADRMIREGCSPQILIRIEVSDRIVEDRITFRTLHVPTGRVYHYMLDPPPLGEAHHCVQRQGESSTEVLEAYRDSIVHISTKLAKECGTSEIEVFVSIDGQAPLENYEDISDSLARKIGI</sequence>